<protein>
    <recommendedName>
        <fullName evidence="2">Transposase IS4-like domain-containing protein</fullName>
    </recommendedName>
</protein>
<evidence type="ECO:0000259" key="2">
    <source>
        <dbReference type="Pfam" id="PF01609"/>
    </source>
</evidence>
<dbReference type="PANTHER" id="PTHR33408">
    <property type="entry name" value="TRANSPOSASE"/>
    <property type="match status" value="1"/>
</dbReference>
<gene>
    <name evidence="3" type="ORF">B4110_3847</name>
</gene>
<evidence type="ECO:0000313" key="4">
    <source>
        <dbReference type="Proteomes" id="UP000075324"/>
    </source>
</evidence>
<organism evidence="3 4">
    <name type="scientific">Parageobacillus toebii</name>
    <dbReference type="NCBI Taxonomy" id="153151"/>
    <lineage>
        <taxon>Bacteria</taxon>
        <taxon>Bacillati</taxon>
        <taxon>Bacillota</taxon>
        <taxon>Bacilli</taxon>
        <taxon>Bacillales</taxon>
        <taxon>Anoxybacillaceae</taxon>
        <taxon>Parageobacillus</taxon>
    </lineage>
</organism>
<dbReference type="Proteomes" id="UP000075324">
    <property type="component" value="Unassembled WGS sequence"/>
</dbReference>
<comment type="caution">
    <text evidence="3">The sequence shown here is derived from an EMBL/GenBank/DDBJ whole genome shotgun (WGS) entry which is preliminary data.</text>
</comment>
<dbReference type="GO" id="GO:0004803">
    <property type="term" value="F:transposase activity"/>
    <property type="evidence" value="ECO:0007669"/>
    <property type="project" value="InterPro"/>
</dbReference>
<dbReference type="PANTHER" id="PTHR33408:SF2">
    <property type="entry name" value="TRANSPOSASE DDE DOMAIN-CONTAINING PROTEIN"/>
    <property type="match status" value="1"/>
</dbReference>
<dbReference type="GO" id="GO:0006313">
    <property type="term" value="P:DNA transposition"/>
    <property type="evidence" value="ECO:0007669"/>
    <property type="project" value="InterPro"/>
</dbReference>
<feature type="compositionally biased region" description="Basic and acidic residues" evidence="1">
    <location>
        <begin position="95"/>
        <end position="109"/>
    </location>
</feature>
<dbReference type="PATRIC" id="fig|153151.4.peg.2032"/>
<proteinExistence type="predicted"/>
<feature type="domain" description="Transposase IS4-like" evidence="2">
    <location>
        <begin position="7"/>
        <end position="86"/>
    </location>
</feature>
<evidence type="ECO:0000256" key="1">
    <source>
        <dbReference type="SAM" id="MobiDB-lite"/>
    </source>
</evidence>
<sequence>MRMKEDHMKNGQLKPGYNVQMGTEGQFIIGYSLHQRAGDTQCLIEHLEHVKQYIPLPQNIIGDSGYGSEENYTYFRRTRKESVHPLPYVGPGAKENMEKTDRTSREHGI</sequence>
<reference evidence="3 4" key="1">
    <citation type="submission" date="2016-01" db="EMBL/GenBank/DDBJ databases">
        <title>Draft Genome Sequences of Seven Thermophilic Sporeformers Isolated from Foods.</title>
        <authorList>
            <person name="Berendsen E.M."/>
            <person name="Wells-Bennik M.H."/>
            <person name="Krawcyk A.O."/>
            <person name="De Jong A."/>
            <person name="Holsappel S."/>
            <person name="Eijlander R.T."/>
            <person name="Kuipers O.P."/>
        </authorList>
    </citation>
    <scope>NUCLEOTIDE SEQUENCE [LARGE SCALE GENOMIC DNA]</scope>
    <source>
        <strain evidence="3 4">B4110</strain>
    </source>
</reference>
<name>A0A150ME22_9BACL</name>
<accession>A0A150ME22</accession>
<dbReference type="InterPro" id="IPR002559">
    <property type="entry name" value="Transposase_11"/>
</dbReference>
<dbReference type="GO" id="GO:0003677">
    <property type="term" value="F:DNA binding"/>
    <property type="evidence" value="ECO:0007669"/>
    <property type="project" value="InterPro"/>
</dbReference>
<evidence type="ECO:0000313" key="3">
    <source>
        <dbReference type="EMBL" id="KYD22824.1"/>
    </source>
</evidence>
<dbReference type="EMBL" id="LQYW01000174">
    <property type="protein sequence ID" value="KYD22824.1"/>
    <property type="molecule type" value="Genomic_DNA"/>
</dbReference>
<dbReference type="AlphaFoldDB" id="A0A150ME22"/>
<feature type="region of interest" description="Disordered" evidence="1">
    <location>
        <begin position="84"/>
        <end position="109"/>
    </location>
</feature>
<dbReference type="Pfam" id="PF01609">
    <property type="entry name" value="DDE_Tnp_1"/>
    <property type="match status" value="1"/>
</dbReference>